<protein>
    <recommendedName>
        <fullName evidence="3">STAS domain-containing protein</fullName>
    </recommendedName>
</protein>
<dbReference type="Gene3D" id="3.30.565.10">
    <property type="entry name" value="Histidine kinase-like ATPase, C-terminal domain"/>
    <property type="match status" value="1"/>
</dbReference>
<dbReference type="KEGG" id="nwl:NWFMUON74_33480"/>
<dbReference type="Gene3D" id="3.30.750.24">
    <property type="entry name" value="STAS domain"/>
    <property type="match status" value="1"/>
</dbReference>
<dbReference type="InterPro" id="IPR050267">
    <property type="entry name" value="Anti-sigma-factor_SerPK"/>
</dbReference>
<dbReference type="RefSeq" id="WP_187688659.1">
    <property type="nucleotide sequence ID" value="NZ_AP023396.1"/>
</dbReference>
<dbReference type="PANTHER" id="PTHR35526">
    <property type="entry name" value="ANTI-SIGMA-F FACTOR RSBW-RELATED"/>
    <property type="match status" value="1"/>
</dbReference>
<dbReference type="CDD" id="cd16936">
    <property type="entry name" value="HATPase_RsbW-like"/>
    <property type="match status" value="1"/>
</dbReference>
<evidence type="ECO:0008006" key="3">
    <source>
        <dbReference type="Google" id="ProtNLM"/>
    </source>
</evidence>
<keyword evidence="2" id="KW-1185">Reference proteome</keyword>
<name>A0A7G1KLX4_9NOCA</name>
<dbReference type="InterPro" id="IPR036890">
    <property type="entry name" value="HATPase_C_sf"/>
</dbReference>
<dbReference type="PANTHER" id="PTHR35526:SF3">
    <property type="entry name" value="ANTI-SIGMA-F FACTOR RSBW"/>
    <property type="match status" value="1"/>
</dbReference>
<dbReference type="GeneID" id="80347879"/>
<evidence type="ECO:0000313" key="1">
    <source>
        <dbReference type="EMBL" id="BCK55576.1"/>
    </source>
</evidence>
<dbReference type="Proteomes" id="UP000516173">
    <property type="component" value="Chromosome"/>
</dbReference>
<reference evidence="1 2" key="1">
    <citation type="submission" date="2020-08" db="EMBL/GenBank/DDBJ databases">
        <title>Genome Sequencing of Nocardia wallacei strain FMUON74 and assembly.</title>
        <authorList>
            <person name="Toyokawa M."/>
            <person name="Uesaka K."/>
        </authorList>
    </citation>
    <scope>NUCLEOTIDE SEQUENCE [LARGE SCALE GENOMIC DNA]</scope>
    <source>
        <strain evidence="1 2">FMUON74</strain>
    </source>
</reference>
<evidence type="ECO:0000313" key="2">
    <source>
        <dbReference type="Proteomes" id="UP000516173"/>
    </source>
</evidence>
<accession>A0A7G1KLX4</accession>
<gene>
    <name evidence="1" type="ORF">NWFMUON74_33480</name>
</gene>
<dbReference type="EMBL" id="AP023396">
    <property type="protein sequence ID" value="BCK55576.1"/>
    <property type="molecule type" value="Genomic_DNA"/>
</dbReference>
<organism evidence="1 2">
    <name type="scientific">Nocardia wallacei</name>
    <dbReference type="NCBI Taxonomy" id="480035"/>
    <lineage>
        <taxon>Bacteria</taxon>
        <taxon>Bacillati</taxon>
        <taxon>Actinomycetota</taxon>
        <taxon>Actinomycetes</taxon>
        <taxon>Mycobacteriales</taxon>
        <taxon>Nocardiaceae</taxon>
        <taxon>Nocardia</taxon>
    </lineage>
</organism>
<proteinExistence type="predicted"/>
<sequence length="254" mass="28426">MRDTGIGWTRTEFENCSIVRPRGELTGVTYRRLRDDLVKYAVDQPRAVIVAVDDLVIAADPLLTAFTSARMRIDTWPTVPLLMVAQSAEQRERLRSGCVDRFLPVFGTVESALDSLSEQPARRRTSLSLARTPACGRRARRLVTETCERWSIPEFRGDACLVATELVENSLIHAEDGDDMELRLELRRHLLTVAVSDTDPREAVLREPGPGAEFSGGLHVVAGIARAWGCAPRWPLGKVVWATLRSKRLRGLRR</sequence>
<dbReference type="AlphaFoldDB" id="A0A7G1KLX4"/>
<dbReference type="InterPro" id="IPR036513">
    <property type="entry name" value="STAS_dom_sf"/>
</dbReference>